<accession>A0A3B0R566</accession>
<dbReference type="PROSITE" id="PS50234">
    <property type="entry name" value="VWFA"/>
    <property type="match status" value="1"/>
</dbReference>
<dbReference type="Pfam" id="PF06707">
    <property type="entry name" value="DUF1194"/>
    <property type="match status" value="1"/>
</dbReference>
<dbReference type="InterPro" id="IPR002035">
    <property type="entry name" value="VWF_A"/>
</dbReference>
<proteinExistence type="predicted"/>
<dbReference type="Gene3D" id="3.40.50.410">
    <property type="entry name" value="von Willebrand factor, type A domain"/>
    <property type="match status" value="1"/>
</dbReference>
<sequence>MTKQNLAGIPHLVLALLLFFLTITTVPPSHQTNAAGDDVDLVLLLALDVSASVDSTEYNLMTEGLAKALSSDTVGDTIRSGKIGAIAISVMQWSGFQEQEVKIKWTRVSSRTDLIKLAEQVRAMTRRYKGGATDIGGAINFSRKLVRSAPFLTARRTIDIAGDGANNVNEHPSIERDITIKSNIIINGLAVTGRAAPLVRYYTYFVIGGPAAFVEEARDYDSFGTAMRRKLVREIGGQLLF</sequence>
<gene>
    <name evidence="2" type="ORF">MNBD_ALPHA08-425</name>
</gene>
<protein>
    <recommendedName>
        <fullName evidence="1">VWFA domain-containing protein</fullName>
    </recommendedName>
</protein>
<name>A0A3B0R566_9ZZZZ</name>
<evidence type="ECO:0000313" key="2">
    <source>
        <dbReference type="EMBL" id="VAV86747.1"/>
    </source>
</evidence>
<dbReference type="AlphaFoldDB" id="A0A3B0R566"/>
<reference evidence="2" key="1">
    <citation type="submission" date="2018-06" db="EMBL/GenBank/DDBJ databases">
        <authorList>
            <person name="Zhirakovskaya E."/>
        </authorList>
    </citation>
    <scope>NUCLEOTIDE SEQUENCE</scope>
</reference>
<organism evidence="2">
    <name type="scientific">hydrothermal vent metagenome</name>
    <dbReference type="NCBI Taxonomy" id="652676"/>
    <lineage>
        <taxon>unclassified sequences</taxon>
        <taxon>metagenomes</taxon>
        <taxon>ecological metagenomes</taxon>
    </lineage>
</organism>
<dbReference type="SUPFAM" id="SSF53300">
    <property type="entry name" value="vWA-like"/>
    <property type="match status" value="1"/>
</dbReference>
<dbReference type="EMBL" id="UOEC01000014">
    <property type="protein sequence ID" value="VAV86747.1"/>
    <property type="molecule type" value="Genomic_DNA"/>
</dbReference>
<dbReference type="InterPro" id="IPR036465">
    <property type="entry name" value="vWFA_dom_sf"/>
</dbReference>
<feature type="domain" description="VWFA" evidence="1">
    <location>
        <begin position="42"/>
        <end position="235"/>
    </location>
</feature>
<dbReference type="InterPro" id="IPR010607">
    <property type="entry name" value="DUF1194"/>
</dbReference>
<evidence type="ECO:0000259" key="1">
    <source>
        <dbReference type="PROSITE" id="PS50234"/>
    </source>
</evidence>